<gene>
    <name evidence="1" type="ORF">M231_05686</name>
</gene>
<proteinExistence type="predicted"/>
<dbReference type="Proteomes" id="UP000289152">
    <property type="component" value="Unassembled WGS sequence"/>
</dbReference>
<reference evidence="1 2" key="1">
    <citation type="submission" date="2016-06" db="EMBL/GenBank/DDBJ databases">
        <title>Evolution of pathogenesis and genome organization in the Tremellales.</title>
        <authorList>
            <person name="Cuomo C."/>
            <person name="Litvintseva A."/>
            <person name="Heitman J."/>
            <person name="Chen Y."/>
            <person name="Sun S."/>
            <person name="Springer D."/>
            <person name="Dromer F."/>
            <person name="Young S."/>
            <person name="Zeng Q."/>
            <person name="Chapman S."/>
            <person name="Gujja S."/>
            <person name="Saif S."/>
            <person name="Birren B."/>
        </authorList>
    </citation>
    <scope>NUCLEOTIDE SEQUENCE [LARGE SCALE GENOMIC DNA]</scope>
    <source>
        <strain evidence="1 2">ATCC 28783</strain>
    </source>
</reference>
<dbReference type="VEuPathDB" id="FungiDB:TREMEDRAFT_62138"/>
<dbReference type="InParanoid" id="A0A4V1M3I9"/>
<sequence length="172" mass="19830">MRLVKDQLEEIIIWNRLPRDPSTLGVLGSTWHPRSRPHSLGVGCFQDELANFSPNVRDRFHQAILSEHASNSRTIRNMLHAAAAMWAKSLAHTWNEIRCVVLDTHNSRFEWMKVESCEWNELLSQHPQITEAVSFRPFLDNGNLGTTRQVMRTARLVALYEDPDVTNSSERI</sequence>
<dbReference type="EMBL" id="SDIL01000079">
    <property type="protein sequence ID" value="RXK37027.1"/>
    <property type="molecule type" value="Genomic_DNA"/>
</dbReference>
<comment type="caution">
    <text evidence="1">The sequence shown here is derived from an EMBL/GenBank/DDBJ whole genome shotgun (WGS) entry which is preliminary data.</text>
</comment>
<name>A0A4V1M3I9_TREME</name>
<accession>A0A4V1M3I9</accession>
<evidence type="ECO:0000313" key="2">
    <source>
        <dbReference type="Proteomes" id="UP000289152"/>
    </source>
</evidence>
<evidence type="ECO:0000313" key="1">
    <source>
        <dbReference type="EMBL" id="RXK37027.1"/>
    </source>
</evidence>
<keyword evidence="2" id="KW-1185">Reference proteome</keyword>
<protein>
    <submittedName>
        <fullName evidence="1">Uncharacterized protein</fullName>
    </submittedName>
</protein>
<organism evidence="1 2">
    <name type="scientific">Tremella mesenterica</name>
    <name type="common">Jelly fungus</name>
    <dbReference type="NCBI Taxonomy" id="5217"/>
    <lineage>
        <taxon>Eukaryota</taxon>
        <taxon>Fungi</taxon>
        <taxon>Dikarya</taxon>
        <taxon>Basidiomycota</taxon>
        <taxon>Agaricomycotina</taxon>
        <taxon>Tremellomycetes</taxon>
        <taxon>Tremellales</taxon>
        <taxon>Tremellaceae</taxon>
        <taxon>Tremella</taxon>
    </lineage>
</organism>
<dbReference type="AlphaFoldDB" id="A0A4V1M3I9"/>